<reference evidence="10" key="1">
    <citation type="journal article" date="2023" name="bioRxiv">
        <title>Scaffold-level genome assemblies of two parasitoid biocontrol wasps reveal the parthenogenesis mechanism and an associated novel virus.</title>
        <authorList>
            <person name="Inwood S."/>
            <person name="Skelly J."/>
            <person name="Guhlin J."/>
            <person name="Harrop T."/>
            <person name="Goldson S."/>
            <person name="Dearden P."/>
        </authorList>
    </citation>
    <scope>NUCLEOTIDE SEQUENCE</scope>
    <source>
        <strain evidence="10">Irish</strain>
        <tissue evidence="10">Whole body</tissue>
    </source>
</reference>
<evidence type="ECO:0000256" key="3">
    <source>
        <dbReference type="ARBA" id="ARBA00022801"/>
    </source>
</evidence>
<feature type="active site" description="Charge relay system" evidence="8">
    <location>
        <position position="380"/>
    </location>
</feature>
<dbReference type="GO" id="GO:0016788">
    <property type="term" value="F:hydrolase activity, acting on ester bonds"/>
    <property type="evidence" value="ECO:0007669"/>
    <property type="project" value="InterPro"/>
</dbReference>
<feature type="active site" description="Charge relay system" evidence="8">
    <location>
        <position position="349"/>
    </location>
</feature>
<dbReference type="PIRSF" id="PIRSF000862">
    <property type="entry name" value="Steryl_ester_lip"/>
    <property type="match status" value="1"/>
</dbReference>
<dbReference type="EMBL" id="JAQQBS010001422">
    <property type="protein sequence ID" value="KAK0165396.1"/>
    <property type="molecule type" value="Genomic_DNA"/>
</dbReference>
<organism evidence="10 11">
    <name type="scientific">Microctonus aethiopoides</name>
    <dbReference type="NCBI Taxonomy" id="144406"/>
    <lineage>
        <taxon>Eukaryota</taxon>
        <taxon>Metazoa</taxon>
        <taxon>Ecdysozoa</taxon>
        <taxon>Arthropoda</taxon>
        <taxon>Hexapoda</taxon>
        <taxon>Insecta</taxon>
        <taxon>Pterygota</taxon>
        <taxon>Neoptera</taxon>
        <taxon>Endopterygota</taxon>
        <taxon>Hymenoptera</taxon>
        <taxon>Apocrita</taxon>
        <taxon>Ichneumonoidea</taxon>
        <taxon>Braconidae</taxon>
        <taxon>Euphorinae</taxon>
        <taxon>Microctonus</taxon>
    </lineage>
</organism>
<protein>
    <recommendedName>
        <fullName evidence="7">Lipase</fullName>
    </recommendedName>
</protein>
<comment type="similarity">
    <text evidence="1 7">Belongs to the AB hydrolase superfamily. Lipase family.</text>
</comment>
<dbReference type="Gene3D" id="3.40.50.1820">
    <property type="entry name" value="alpha/beta hydrolase"/>
    <property type="match status" value="1"/>
</dbReference>
<evidence type="ECO:0000256" key="8">
    <source>
        <dbReference type="PIRSR" id="PIRSR000862-1"/>
    </source>
</evidence>
<accession>A0AA39F9H8</accession>
<feature type="domain" description="Partial AB-hydrolase lipase" evidence="9">
    <location>
        <begin position="47"/>
        <end position="99"/>
    </location>
</feature>
<comment type="caution">
    <text evidence="10">The sequence shown here is derived from an EMBL/GenBank/DDBJ whole genome shotgun (WGS) entry which is preliminary data.</text>
</comment>
<evidence type="ECO:0000256" key="7">
    <source>
        <dbReference type="PIRNR" id="PIRNR000862"/>
    </source>
</evidence>
<evidence type="ECO:0000256" key="5">
    <source>
        <dbReference type="ARBA" id="ARBA00023098"/>
    </source>
</evidence>
<keyword evidence="3 7" id="KW-0378">Hydrolase</keyword>
<dbReference type="Pfam" id="PF04083">
    <property type="entry name" value="Abhydro_lipase"/>
    <property type="match status" value="1"/>
</dbReference>
<evidence type="ECO:0000256" key="6">
    <source>
        <dbReference type="ARBA" id="ARBA00023180"/>
    </source>
</evidence>
<reference evidence="10" key="2">
    <citation type="submission" date="2023-03" db="EMBL/GenBank/DDBJ databases">
        <authorList>
            <person name="Inwood S.N."/>
            <person name="Skelly J.G."/>
            <person name="Guhlin J."/>
            <person name="Harrop T.W.R."/>
            <person name="Goldson S.G."/>
            <person name="Dearden P.K."/>
        </authorList>
    </citation>
    <scope>NUCLEOTIDE SEQUENCE</scope>
    <source>
        <strain evidence="10">Irish</strain>
        <tissue evidence="10">Whole body</tissue>
    </source>
</reference>
<dbReference type="InterPro" id="IPR006693">
    <property type="entry name" value="AB_hydrolase_lipase"/>
</dbReference>
<feature type="active site" description="Nucleophile" evidence="8">
    <location>
        <position position="175"/>
    </location>
</feature>
<sequence length="405" mass="46415">MHLNQNVIQNSFFYKLLVLNCIVVINNKILASASYDYDYNLDSGAIDMIKRAGYPAESHFVTTQDGYILEMHRIPSRVNGSSPVFLQHELFGCSNLWLFAGKNFSLPYHLADAGYDVWMGNNRGTSYGKAHVNKSTKDPEFWTFSQHEIGVYDLFAEISYVANFTSQSVIFTGFSMGPPVALIMASQRLNIQSKIRLMIHLAPAVFMKNMAPVPIKFIAQFSNQIKILVDFLGIHEVPPAYQLIRVILKYSCTLSAIQENICKEILMLAFGIDSPQFSRFMVPMLTNYIPDTTSTMVLMHYAQWIQSGHFQQYDYGKTKNLEIYNQTTPPDYDITKINIPNVIFYAEADWYADTKDVFKLYDYLPNKAGLIKVNYTEFSHLDFRVAIDAPTLVFNHIIKTMQDYR</sequence>
<keyword evidence="4 7" id="KW-0442">Lipid degradation</keyword>
<dbReference type="InterPro" id="IPR025483">
    <property type="entry name" value="Lipase_euk"/>
</dbReference>
<dbReference type="SUPFAM" id="SSF53474">
    <property type="entry name" value="alpha/beta-Hydrolases"/>
    <property type="match status" value="1"/>
</dbReference>
<evidence type="ECO:0000313" key="10">
    <source>
        <dbReference type="EMBL" id="KAK0165396.1"/>
    </source>
</evidence>
<keyword evidence="5" id="KW-0443">Lipid metabolism</keyword>
<evidence type="ECO:0000256" key="2">
    <source>
        <dbReference type="ARBA" id="ARBA00022729"/>
    </source>
</evidence>
<dbReference type="FunFam" id="3.40.50.1820:FF:000057">
    <property type="entry name" value="Lipase"/>
    <property type="match status" value="1"/>
</dbReference>
<evidence type="ECO:0000313" key="11">
    <source>
        <dbReference type="Proteomes" id="UP001168990"/>
    </source>
</evidence>
<keyword evidence="6" id="KW-0325">Glycoprotein</keyword>
<evidence type="ECO:0000256" key="1">
    <source>
        <dbReference type="ARBA" id="ARBA00010701"/>
    </source>
</evidence>
<dbReference type="Proteomes" id="UP001168990">
    <property type="component" value="Unassembled WGS sequence"/>
</dbReference>
<dbReference type="InterPro" id="IPR029058">
    <property type="entry name" value="AB_hydrolase_fold"/>
</dbReference>
<keyword evidence="11" id="KW-1185">Reference proteome</keyword>
<dbReference type="PANTHER" id="PTHR11005">
    <property type="entry name" value="LYSOSOMAL ACID LIPASE-RELATED"/>
    <property type="match status" value="1"/>
</dbReference>
<dbReference type="AlphaFoldDB" id="A0AA39F9H8"/>
<evidence type="ECO:0000259" key="9">
    <source>
        <dbReference type="Pfam" id="PF04083"/>
    </source>
</evidence>
<name>A0AA39F9H8_9HYME</name>
<evidence type="ECO:0000256" key="4">
    <source>
        <dbReference type="ARBA" id="ARBA00022963"/>
    </source>
</evidence>
<proteinExistence type="inferred from homology"/>
<keyword evidence="2" id="KW-0732">Signal</keyword>
<gene>
    <name evidence="10" type="ORF">PV328_003912</name>
</gene>
<dbReference type="GO" id="GO:0016042">
    <property type="term" value="P:lipid catabolic process"/>
    <property type="evidence" value="ECO:0007669"/>
    <property type="project" value="UniProtKB-KW"/>
</dbReference>